<dbReference type="EMBL" id="FOWD01000005">
    <property type="protein sequence ID" value="SFN96868.1"/>
    <property type="molecule type" value="Genomic_DNA"/>
</dbReference>
<feature type="region of interest" description="Disordered" evidence="1">
    <location>
        <begin position="1"/>
        <end position="168"/>
    </location>
</feature>
<keyword evidence="3" id="KW-1185">Reference proteome</keyword>
<dbReference type="OrthoDB" id="2068513at2"/>
<reference evidence="2 3" key="1">
    <citation type="submission" date="2016-10" db="EMBL/GenBank/DDBJ databases">
        <authorList>
            <person name="de Groot N.N."/>
        </authorList>
    </citation>
    <scope>NUCLEOTIDE SEQUENCE [LARGE SCALE GENOMIC DNA]</scope>
    <source>
        <strain evidence="2 3">DSM 1283</strain>
    </source>
</reference>
<proteinExistence type="predicted"/>
<gene>
    <name evidence="2" type="ORF">SAMN04489757_105132</name>
</gene>
<feature type="compositionally biased region" description="Basic and acidic residues" evidence="1">
    <location>
        <begin position="100"/>
        <end position="159"/>
    </location>
</feature>
<dbReference type="AlphaFoldDB" id="A0A1I5DC86"/>
<dbReference type="Proteomes" id="UP000198806">
    <property type="component" value="Unassembled WGS sequence"/>
</dbReference>
<evidence type="ECO:0000313" key="3">
    <source>
        <dbReference type="Proteomes" id="UP000198806"/>
    </source>
</evidence>
<name>A0A1I5DC86_9FIRM</name>
<feature type="compositionally biased region" description="Basic and acidic residues" evidence="1">
    <location>
        <begin position="40"/>
        <end position="49"/>
    </location>
</feature>
<feature type="compositionally biased region" description="Polar residues" evidence="1">
    <location>
        <begin position="16"/>
        <end position="39"/>
    </location>
</feature>
<protein>
    <submittedName>
        <fullName evidence="2">Uncharacterized protein</fullName>
    </submittedName>
</protein>
<dbReference type="RefSeq" id="WP_091684824.1">
    <property type="nucleotide sequence ID" value="NZ_BAABFM010000026.1"/>
</dbReference>
<accession>A0A1I5DC86</accession>
<organism evidence="2 3">
    <name type="scientific">Anaerocolumna aminovalerica</name>
    <dbReference type="NCBI Taxonomy" id="1527"/>
    <lineage>
        <taxon>Bacteria</taxon>
        <taxon>Bacillati</taxon>
        <taxon>Bacillota</taxon>
        <taxon>Clostridia</taxon>
        <taxon>Lachnospirales</taxon>
        <taxon>Lachnospiraceae</taxon>
        <taxon>Anaerocolumna</taxon>
    </lineage>
</organism>
<evidence type="ECO:0000256" key="1">
    <source>
        <dbReference type="SAM" id="MobiDB-lite"/>
    </source>
</evidence>
<evidence type="ECO:0000313" key="2">
    <source>
        <dbReference type="EMBL" id="SFN96868.1"/>
    </source>
</evidence>
<dbReference type="STRING" id="1527.SAMN04489757_105132"/>
<sequence length="193" mass="22276">MVTTNARDSRPRENLGRQSRSNENYVPKTSRQNGSNKEASVQEKRESKPSGRTSFGGSSLGGKSPNRKSLEGEKSGKTGGYNKNREFRNNPFNKDDDYENDKNYGRGNQRAESRSKSGQAKEREQQPDKFETLKRLENEKKIKQKKLDQEFGSKSEKPNKPLVKHRRTNNIDWTKGYEKGLFDDDDEIYTEYL</sequence>